<dbReference type="OrthoDB" id="9787127at2"/>
<evidence type="ECO:0000313" key="3">
    <source>
        <dbReference type="Proteomes" id="UP000199504"/>
    </source>
</evidence>
<dbReference type="Proteomes" id="UP000199504">
    <property type="component" value="Unassembled WGS sequence"/>
</dbReference>
<feature type="domain" description="GmrSD restriction endonucleases N-terminal" evidence="1">
    <location>
        <begin position="10"/>
        <end position="218"/>
    </location>
</feature>
<dbReference type="RefSeq" id="WP_091615660.1">
    <property type="nucleotide sequence ID" value="NZ_FMCX01000013.1"/>
</dbReference>
<dbReference type="Pfam" id="PF03235">
    <property type="entry name" value="GmrSD_N"/>
    <property type="match status" value="1"/>
</dbReference>
<dbReference type="PANTHER" id="PTHR37292">
    <property type="entry name" value="VNG6097C"/>
    <property type="match status" value="1"/>
</dbReference>
<reference evidence="3" key="1">
    <citation type="submission" date="2016-06" db="EMBL/GenBank/DDBJ databases">
        <authorList>
            <person name="Varghese N."/>
            <person name="Submissions Spin"/>
        </authorList>
    </citation>
    <scope>NUCLEOTIDE SEQUENCE [LARGE SCALE GENOMIC DNA]</scope>
    <source>
        <strain evidence="3">DSM 44830</strain>
    </source>
</reference>
<organism evidence="2 3">
    <name type="scientific">Micromonospora mirobrigensis</name>
    <dbReference type="NCBI Taxonomy" id="262898"/>
    <lineage>
        <taxon>Bacteria</taxon>
        <taxon>Bacillati</taxon>
        <taxon>Actinomycetota</taxon>
        <taxon>Actinomycetes</taxon>
        <taxon>Micromonosporales</taxon>
        <taxon>Micromonosporaceae</taxon>
        <taxon>Micromonospora</taxon>
    </lineage>
</organism>
<gene>
    <name evidence="2" type="ORF">GA0070564_11338</name>
</gene>
<accession>A0A1C5AM80</accession>
<name>A0A1C5AM80_9ACTN</name>
<proteinExistence type="predicted"/>
<dbReference type="STRING" id="262898.GA0070564_11338"/>
<evidence type="ECO:0000259" key="1">
    <source>
        <dbReference type="Pfam" id="PF03235"/>
    </source>
</evidence>
<dbReference type="PANTHER" id="PTHR37292:SF2">
    <property type="entry name" value="DUF262 DOMAIN-CONTAINING PROTEIN"/>
    <property type="match status" value="1"/>
</dbReference>
<dbReference type="AlphaFoldDB" id="A0A1C5AM80"/>
<protein>
    <recommendedName>
        <fullName evidence="1">GmrSD restriction endonucleases N-terminal domain-containing protein</fullName>
    </recommendedName>
</protein>
<dbReference type="EMBL" id="FMCX01000013">
    <property type="protein sequence ID" value="SCF46263.1"/>
    <property type="molecule type" value="Genomic_DNA"/>
</dbReference>
<keyword evidence="3" id="KW-1185">Reference proteome</keyword>
<dbReference type="InterPro" id="IPR004919">
    <property type="entry name" value="GmrSD_N"/>
</dbReference>
<evidence type="ECO:0000313" key="2">
    <source>
        <dbReference type="EMBL" id="SCF46263.1"/>
    </source>
</evidence>
<sequence>MSELTSYPIRKLLDHIYGGQIRVPAFQRGFVWDADHVAHFLDSIYKGYPFGSLLFWLTQGRLLSERKLGPFDLPAPHERYPVTYVLDGQQRVTSLFVTFQTEFVQPADPDWRSIYFDLAAPDNAQQSQFVALKPSEVDQSAHFPLNCLFDSVAYRLASARFTREREIRKIDRLHSVFKEAQLPIQMMETEDRATVAIVFERINRMGVELTTLELLSAWTWSEDFDLRNKLEVLQEELENFSFGDIGSDPNLVLRCCAAILKGDPSVEVLIDLDGAEIRDNFERVENGIKGAIEFLKKQLKVATIKTLPYPLMLAPLSVYFAVPGEGLRITPERETRVLKQWFWRSCFSERYSGQSVRAARIDVTEMQHLREGRPSALGSFQVDIAEHFFLLTDFRINSAKTATFVTMLAQFNPRSFISGSFVDLERVLQAYNKAEFHHIFPRSYVEKLEERPRYAAFVNSLANFCFLSRADNNKIRASAPSQYRRLMPSDSDALAMILESACVDELVFEDDLEKFLRARVAKLTEKAYQLCGVDPAVPHRRLRQSDVAGFTASAG</sequence>